<feature type="transmembrane region" description="Helical" evidence="19">
    <location>
        <begin position="29"/>
        <end position="49"/>
    </location>
</feature>
<evidence type="ECO:0000256" key="6">
    <source>
        <dbReference type="ARBA" id="ARBA00022660"/>
    </source>
</evidence>
<keyword evidence="8 19" id="KW-0999">Mitochondrion inner membrane</keyword>
<name>A0A343EVT5_IDIMA</name>
<evidence type="ECO:0000256" key="3">
    <source>
        <dbReference type="ARBA" id="ARBA00012944"/>
    </source>
</evidence>
<evidence type="ECO:0000256" key="14">
    <source>
        <dbReference type="ARBA" id="ARBA00023128"/>
    </source>
</evidence>
<evidence type="ECO:0000256" key="8">
    <source>
        <dbReference type="ARBA" id="ARBA00022792"/>
    </source>
</evidence>
<evidence type="ECO:0000256" key="11">
    <source>
        <dbReference type="ARBA" id="ARBA00022989"/>
    </source>
</evidence>
<evidence type="ECO:0000256" key="18">
    <source>
        <dbReference type="ARBA" id="ARBA00048769"/>
    </source>
</evidence>
<evidence type="ECO:0000256" key="16">
    <source>
        <dbReference type="ARBA" id="ARBA00024376"/>
    </source>
</evidence>
<evidence type="ECO:0000256" key="2">
    <source>
        <dbReference type="ARBA" id="ARBA00010519"/>
    </source>
</evidence>
<evidence type="ECO:0000256" key="13">
    <source>
        <dbReference type="ARBA" id="ARBA00023075"/>
    </source>
</evidence>
<keyword evidence="7 19" id="KW-0812">Transmembrane</keyword>
<dbReference type="InterPro" id="IPR039428">
    <property type="entry name" value="NUOK/Mnh_C1-like"/>
</dbReference>
<dbReference type="GO" id="GO:0008137">
    <property type="term" value="F:NADH dehydrogenase (ubiquinone) activity"/>
    <property type="evidence" value="ECO:0007669"/>
    <property type="project" value="UniProtKB-EC"/>
</dbReference>
<dbReference type="PANTHER" id="PTHR11434">
    <property type="entry name" value="NADH-UBIQUINONE OXIDOREDUCTASE SUBUNIT ND4L"/>
    <property type="match status" value="1"/>
</dbReference>
<sequence>MSLTFMNIILAFMITLLGVFIYRTHLMSALLCLEGMMLTVFIFSTLTIMNSYHVLSFMVPIVLLVFAACEAAIGLALLMMVSNLYGLDHVKNLNLLKC</sequence>
<dbReference type="Gene3D" id="1.10.287.3510">
    <property type="match status" value="1"/>
</dbReference>
<reference evidence="20" key="1">
    <citation type="submission" date="2016-07" db="EMBL/GenBank/DDBJ databases">
        <title>Flightless scaly-tailed squirrels never learn how to fly.</title>
        <authorList>
            <person name="Fabre P.-H."/>
            <person name="Tilak M.-K."/>
            <person name="Denys C."/>
            <person name="Gaubert P."/>
            <person name="Nicolas V."/>
            <person name="Douzery E.J.P."/>
            <person name="Marivaux L."/>
        </authorList>
    </citation>
    <scope>NUCLEOTIDE SEQUENCE</scope>
</reference>
<accession>A0A343EVT5</accession>
<dbReference type="RefSeq" id="YP_009502800.1">
    <property type="nucleotide sequence ID" value="NC_038162.1"/>
</dbReference>
<dbReference type="GO" id="GO:0016651">
    <property type="term" value="F:oxidoreductase activity, acting on NAD(P)H"/>
    <property type="evidence" value="ECO:0007669"/>
    <property type="project" value="InterPro"/>
</dbReference>
<dbReference type="EMBL" id="KX529110">
    <property type="protein sequence ID" value="ASM91471.1"/>
    <property type="molecule type" value="Genomic_DNA"/>
</dbReference>
<keyword evidence="13 19" id="KW-0830">Ubiquinone</keyword>
<comment type="subunit">
    <text evidence="16">Core subunit of respiratory chain NADH dehydrogenase (Complex I) which is composed of 45 different subunits.</text>
</comment>
<evidence type="ECO:0000256" key="4">
    <source>
        <dbReference type="ARBA" id="ARBA00016612"/>
    </source>
</evidence>
<dbReference type="GeneID" id="37539928"/>
<evidence type="ECO:0000256" key="1">
    <source>
        <dbReference type="ARBA" id="ARBA00004448"/>
    </source>
</evidence>
<proteinExistence type="inferred from homology"/>
<evidence type="ECO:0000256" key="19">
    <source>
        <dbReference type="RuleBase" id="RU004419"/>
    </source>
</evidence>
<evidence type="ECO:0000256" key="12">
    <source>
        <dbReference type="ARBA" id="ARBA00023027"/>
    </source>
</evidence>
<feature type="transmembrane region" description="Helical" evidence="19">
    <location>
        <begin position="6"/>
        <end position="22"/>
    </location>
</feature>
<comment type="function">
    <text evidence="17">Core subunit of the mitochondrial membrane respiratory chain NADH dehydrogenase (Complex I) which catalyzes electron transfer from NADH through the respiratory chain, using ubiquinone as an electron acceptor. Part of the enzyme membrane arm which is embedded in the lipid bilayer and involved in proton translocation.</text>
</comment>
<dbReference type="EC" id="7.1.1.2" evidence="3 19"/>
<keyword evidence="14 19" id="KW-0496">Mitochondrion</keyword>
<evidence type="ECO:0000256" key="10">
    <source>
        <dbReference type="ARBA" id="ARBA00022982"/>
    </source>
</evidence>
<dbReference type="GO" id="GO:0005743">
    <property type="term" value="C:mitochondrial inner membrane"/>
    <property type="evidence" value="ECO:0007669"/>
    <property type="project" value="UniProtKB-SubCell"/>
</dbReference>
<keyword evidence="5 19" id="KW-0813">Transport</keyword>
<dbReference type="InterPro" id="IPR001133">
    <property type="entry name" value="NADH_UbQ_OxRdtase_chain4L/K"/>
</dbReference>
<evidence type="ECO:0000256" key="9">
    <source>
        <dbReference type="ARBA" id="ARBA00022967"/>
    </source>
</evidence>
<evidence type="ECO:0000256" key="15">
    <source>
        <dbReference type="ARBA" id="ARBA00023136"/>
    </source>
</evidence>
<keyword evidence="6 19" id="KW-0679">Respiratory chain</keyword>
<gene>
    <name evidence="20" type="primary">ND4L</name>
</gene>
<evidence type="ECO:0000256" key="17">
    <source>
        <dbReference type="ARBA" id="ARBA00043911"/>
    </source>
</evidence>
<comment type="similarity">
    <text evidence="2 19">Belongs to the complex I subunit 4L family.</text>
</comment>
<keyword evidence="9 19" id="KW-1278">Translocase</keyword>
<comment type="catalytic activity">
    <reaction evidence="18">
        <text>a ubiquinone + NADH + 5 H(+)(in) = a ubiquinol + NAD(+) + 4 H(+)(out)</text>
        <dbReference type="Rhea" id="RHEA:29091"/>
        <dbReference type="Rhea" id="RHEA-COMP:9565"/>
        <dbReference type="Rhea" id="RHEA-COMP:9566"/>
        <dbReference type="ChEBI" id="CHEBI:15378"/>
        <dbReference type="ChEBI" id="CHEBI:16389"/>
        <dbReference type="ChEBI" id="CHEBI:17976"/>
        <dbReference type="ChEBI" id="CHEBI:57540"/>
        <dbReference type="ChEBI" id="CHEBI:57945"/>
        <dbReference type="EC" id="7.1.1.2"/>
    </reaction>
    <physiologicalReaction direction="left-to-right" evidence="18">
        <dbReference type="Rhea" id="RHEA:29092"/>
    </physiologicalReaction>
</comment>
<evidence type="ECO:0000256" key="7">
    <source>
        <dbReference type="ARBA" id="ARBA00022692"/>
    </source>
</evidence>
<dbReference type="FunFam" id="1.10.287.3510:FF:000002">
    <property type="entry name" value="NADH-ubiquinone oxidoreductase chain 4L"/>
    <property type="match status" value="1"/>
</dbReference>
<keyword evidence="10 19" id="KW-0249">Electron transport</keyword>
<keyword evidence="15 19" id="KW-0472">Membrane</keyword>
<dbReference type="Pfam" id="PF00420">
    <property type="entry name" value="Oxidored_q2"/>
    <property type="match status" value="1"/>
</dbReference>
<dbReference type="CTD" id="4539"/>
<protein>
    <recommendedName>
        <fullName evidence="4 19">NADH-ubiquinone oxidoreductase chain 4L</fullName>
        <ecNumber evidence="3 19">7.1.1.2</ecNumber>
    </recommendedName>
</protein>
<geneLocation type="mitochondrion" evidence="20"/>
<feature type="transmembrane region" description="Helical" evidence="19">
    <location>
        <begin position="55"/>
        <end position="81"/>
    </location>
</feature>
<dbReference type="AlphaFoldDB" id="A0A343EVT5"/>
<dbReference type="GO" id="GO:0042773">
    <property type="term" value="P:ATP synthesis coupled electron transport"/>
    <property type="evidence" value="ECO:0007669"/>
    <property type="project" value="UniProtKB-UniRule"/>
</dbReference>
<evidence type="ECO:0000313" key="20">
    <source>
        <dbReference type="EMBL" id="ASM91471.1"/>
    </source>
</evidence>
<comment type="subcellular location">
    <subcellularLocation>
        <location evidence="1 19">Mitochondrion inner membrane</location>
        <topology evidence="1 19">Multi-pass membrane protein</topology>
    </subcellularLocation>
</comment>
<dbReference type="GO" id="GO:0045271">
    <property type="term" value="C:respiratory chain complex I"/>
    <property type="evidence" value="ECO:0007669"/>
    <property type="project" value="UniProtKB-ARBA"/>
</dbReference>
<keyword evidence="12 19" id="KW-0520">NAD</keyword>
<keyword evidence="11 19" id="KW-1133">Transmembrane helix</keyword>
<dbReference type="PANTHER" id="PTHR11434:SF0">
    <property type="entry name" value="NADH-UBIQUINONE OXIDOREDUCTASE CHAIN 4L"/>
    <property type="match status" value="1"/>
</dbReference>
<organism evidence="20">
    <name type="scientific">Idiurus macrotis</name>
    <name type="common">Long-eared scaly-tailed flying squirrel</name>
    <dbReference type="NCBI Taxonomy" id="101667"/>
    <lineage>
        <taxon>Eukaryota</taxon>
        <taxon>Metazoa</taxon>
        <taxon>Chordata</taxon>
        <taxon>Craniata</taxon>
        <taxon>Vertebrata</taxon>
        <taxon>Euteleostomi</taxon>
        <taxon>Mammalia</taxon>
        <taxon>Eutheria</taxon>
        <taxon>Euarchontoglires</taxon>
        <taxon>Glires</taxon>
        <taxon>Rodentia</taxon>
        <taxon>Anomaluromorpha</taxon>
        <taxon>Anomaluridae</taxon>
        <taxon>Idiurus</taxon>
    </lineage>
</organism>
<evidence type="ECO:0000256" key="5">
    <source>
        <dbReference type="ARBA" id="ARBA00022448"/>
    </source>
</evidence>